<dbReference type="GeneID" id="27664680"/>
<reference evidence="4 5" key="2">
    <citation type="journal article" date="2015" name="Eukaryot. Cell">
        <title>Asexual propagation of a virulent clone complex in a human and feline outbreak of sporotrichosis.</title>
        <authorList>
            <person name="Teixeira Mde M."/>
            <person name="Rodrigues A.M."/>
            <person name="Tsui C.K."/>
            <person name="de Almeida L.G."/>
            <person name="Van Diepeningen A.D."/>
            <person name="van den Ende B.G."/>
            <person name="Fernandes G.F."/>
            <person name="Kano R."/>
            <person name="Hamelin R.C."/>
            <person name="Lopes-Bezerra L.M."/>
            <person name="Vasconcelos A.T."/>
            <person name="de Hoog S."/>
            <person name="de Camargo Z.P."/>
            <person name="Felipe M.S."/>
        </authorList>
    </citation>
    <scope>NUCLEOTIDE SEQUENCE [LARGE SCALE GENOMIC DNA]</scope>
    <source>
        <strain evidence="4 5">1099-18</strain>
    </source>
</reference>
<comment type="caution">
    <text evidence="4">The sequence shown here is derived from an EMBL/GenBank/DDBJ whole genome shotgun (WGS) entry which is preliminary data.</text>
</comment>
<dbReference type="GO" id="GO:0008270">
    <property type="term" value="F:zinc ion binding"/>
    <property type="evidence" value="ECO:0007669"/>
    <property type="project" value="UniProtKB-KW"/>
</dbReference>
<name>A0A0F2M8W5_SPOSC</name>
<dbReference type="InterPro" id="IPR013087">
    <property type="entry name" value="Znf_C2H2_type"/>
</dbReference>
<evidence type="ECO:0000259" key="3">
    <source>
        <dbReference type="PROSITE" id="PS50157"/>
    </source>
</evidence>
<dbReference type="AlphaFoldDB" id="A0A0F2M8W5"/>
<sequence>MLISALCIPEKGSNQSQRHEKNCPVPANNNGTNQKPHDFHRHSIETMQRPISNPAMPGYQYADRGAGITYNNSPQQMYSVESPSGPTLGRDFSKSTTPSLELPCRMRSNMRLKRPTSESEDDEEQEDGSGKKARLSDNPTSPVVFEFACPFYKRNRHKYCHQRSCRTSGWPSVHRVKEHLYRHHMHYVCDRCSMTFKLQESLREHLRQEVACAVSKGSVAEDAGFDLEIEKKLRSRKKIDGQNESDKWTHMYRLLFPSYRDKNTPSPYVDYSLRDEPLVATAGVGDTDSTPYLPEADQGSLMTMAAAAVAVEQKITATETNSQRTKTEDVLIGLPSVLKGEGRQEQSTFSNMADESRLVPNSAFYKIVQDHVLTVLSNIPNTPVPPSAKAQ</sequence>
<dbReference type="Proteomes" id="UP000033710">
    <property type="component" value="Unassembled WGS sequence"/>
</dbReference>
<dbReference type="EMBL" id="AXCR01000006">
    <property type="protein sequence ID" value="KJR86143.1"/>
    <property type="molecule type" value="Genomic_DNA"/>
</dbReference>
<feature type="compositionally biased region" description="Polar residues" evidence="2">
    <location>
        <begin position="73"/>
        <end position="85"/>
    </location>
</feature>
<dbReference type="PANTHER" id="PTHR38166">
    <property type="entry name" value="C2H2-TYPE DOMAIN-CONTAINING PROTEIN-RELATED"/>
    <property type="match status" value="1"/>
</dbReference>
<feature type="region of interest" description="Disordered" evidence="2">
    <location>
        <begin position="73"/>
        <end position="138"/>
    </location>
</feature>
<accession>A0A0F2M8W5</accession>
<proteinExistence type="predicted"/>
<dbReference type="PROSITE" id="PS50157">
    <property type="entry name" value="ZINC_FINGER_C2H2_2"/>
    <property type="match status" value="1"/>
</dbReference>
<dbReference type="KEGG" id="ssck:SPSK_02534"/>
<feature type="region of interest" description="Disordered" evidence="2">
    <location>
        <begin position="1"/>
        <end position="37"/>
    </location>
</feature>
<evidence type="ECO:0000313" key="4">
    <source>
        <dbReference type="EMBL" id="KJR86143.1"/>
    </source>
</evidence>
<dbReference type="OrthoDB" id="4738706at2759"/>
<evidence type="ECO:0000256" key="1">
    <source>
        <dbReference type="PROSITE-ProRule" id="PRU00042"/>
    </source>
</evidence>
<reference evidence="4 5" key="1">
    <citation type="journal article" date="2014" name="BMC Genomics">
        <title>Comparative genomics of the major fungal agents of human and animal Sporotrichosis: Sporothrix schenckii and Sporothrix brasiliensis.</title>
        <authorList>
            <person name="Teixeira M.M."/>
            <person name="de Almeida L.G."/>
            <person name="Kubitschek-Barreira P."/>
            <person name="Alves F.L."/>
            <person name="Kioshima E.S."/>
            <person name="Abadio A.K."/>
            <person name="Fernandes L."/>
            <person name="Derengowski L.S."/>
            <person name="Ferreira K.S."/>
            <person name="Souza R.C."/>
            <person name="Ruiz J.C."/>
            <person name="de Andrade N.C."/>
            <person name="Paes H.C."/>
            <person name="Nicola A.M."/>
            <person name="Albuquerque P."/>
            <person name="Gerber A.L."/>
            <person name="Martins V.P."/>
            <person name="Peconick L.D."/>
            <person name="Neto A.V."/>
            <person name="Chaucanez C.B."/>
            <person name="Silva P.A."/>
            <person name="Cunha O.L."/>
            <person name="de Oliveira F.F."/>
            <person name="dos Santos T.C."/>
            <person name="Barros A.L."/>
            <person name="Soares M.A."/>
            <person name="de Oliveira L.M."/>
            <person name="Marini M.M."/>
            <person name="Villalobos-Duno H."/>
            <person name="Cunha M.M."/>
            <person name="de Hoog S."/>
            <person name="da Silveira J.F."/>
            <person name="Henrissat B."/>
            <person name="Nino-Vega G.A."/>
            <person name="Cisalpino P.S."/>
            <person name="Mora-Montes H.M."/>
            <person name="Almeida S.R."/>
            <person name="Stajich J.E."/>
            <person name="Lopes-Bezerra L.M."/>
            <person name="Vasconcelos A.T."/>
            <person name="Felipe M.S."/>
        </authorList>
    </citation>
    <scope>NUCLEOTIDE SEQUENCE [LARGE SCALE GENOMIC DNA]</scope>
    <source>
        <strain evidence="4 5">1099-18</strain>
    </source>
</reference>
<feature type="compositionally biased region" description="Acidic residues" evidence="2">
    <location>
        <begin position="118"/>
        <end position="127"/>
    </location>
</feature>
<gene>
    <name evidence="4" type="ORF">SPSK_02534</name>
</gene>
<evidence type="ECO:0000313" key="5">
    <source>
        <dbReference type="Proteomes" id="UP000033710"/>
    </source>
</evidence>
<dbReference type="RefSeq" id="XP_016588819.1">
    <property type="nucleotide sequence ID" value="XM_016729403.1"/>
</dbReference>
<protein>
    <recommendedName>
        <fullName evidence="3">C2H2-type domain-containing protein</fullName>
    </recommendedName>
</protein>
<keyword evidence="1" id="KW-0479">Metal-binding</keyword>
<keyword evidence="1" id="KW-0862">Zinc</keyword>
<feature type="domain" description="C2H2-type" evidence="3">
    <location>
        <begin position="187"/>
        <end position="207"/>
    </location>
</feature>
<organism evidence="4 5">
    <name type="scientific">Sporothrix schenckii 1099-18</name>
    <dbReference type="NCBI Taxonomy" id="1397361"/>
    <lineage>
        <taxon>Eukaryota</taxon>
        <taxon>Fungi</taxon>
        <taxon>Dikarya</taxon>
        <taxon>Ascomycota</taxon>
        <taxon>Pezizomycotina</taxon>
        <taxon>Sordariomycetes</taxon>
        <taxon>Sordariomycetidae</taxon>
        <taxon>Ophiostomatales</taxon>
        <taxon>Ophiostomataceae</taxon>
        <taxon>Sporothrix</taxon>
    </lineage>
</organism>
<dbReference type="PANTHER" id="PTHR38166:SF1">
    <property type="entry name" value="C2H2-TYPE DOMAIN-CONTAINING PROTEIN"/>
    <property type="match status" value="1"/>
</dbReference>
<keyword evidence="1" id="KW-0863">Zinc-finger</keyword>
<evidence type="ECO:0000256" key="2">
    <source>
        <dbReference type="SAM" id="MobiDB-lite"/>
    </source>
</evidence>
<dbReference type="VEuPathDB" id="FungiDB:SPSK_02534"/>